<keyword evidence="5" id="KW-0786">Thiamine pyrophosphate</keyword>
<comment type="caution">
    <text evidence="7">The sequence shown here is derived from an EMBL/GenBank/DDBJ whole genome shotgun (WGS) entry which is preliminary data.</text>
</comment>
<dbReference type="AlphaFoldDB" id="A0A1F5R0V4"/>
<dbReference type="Gene3D" id="3.40.50.970">
    <property type="match status" value="1"/>
</dbReference>
<protein>
    <submittedName>
        <fullName evidence="7">Transketolase</fullName>
    </submittedName>
</protein>
<name>A0A1F5R0V4_9BACT</name>
<gene>
    <name evidence="7" type="ORF">A2024_04930</name>
</gene>
<accession>A0A1F5R0V4</accession>
<dbReference type="InterPro" id="IPR029061">
    <property type="entry name" value="THDP-binding"/>
</dbReference>
<dbReference type="PROSITE" id="PS00801">
    <property type="entry name" value="TRANSKETOLASE_1"/>
    <property type="match status" value="1"/>
</dbReference>
<evidence type="ECO:0000313" key="8">
    <source>
        <dbReference type="Proteomes" id="UP000177230"/>
    </source>
</evidence>
<dbReference type="PANTHER" id="PTHR47514">
    <property type="entry name" value="TRANSKETOLASE N-TERMINAL SECTION-RELATED"/>
    <property type="match status" value="1"/>
</dbReference>
<evidence type="ECO:0000256" key="5">
    <source>
        <dbReference type="ARBA" id="ARBA00023052"/>
    </source>
</evidence>
<evidence type="ECO:0000313" key="7">
    <source>
        <dbReference type="EMBL" id="OGF08075.1"/>
    </source>
</evidence>
<evidence type="ECO:0000256" key="2">
    <source>
        <dbReference type="ARBA" id="ARBA00007131"/>
    </source>
</evidence>
<dbReference type="InterPro" id="IPR049557">
    <property type="entry name" value="Transketolase_CS"/>
</dbReference>
<keyword evidence="4" id="KW-0479">Metal-binding</keyword>
<organism evidence="7 8">
    <name type="scientific">Candidatus Edwardsbacteria bacterium GWF2_54_11</name>
    <dbReference type="NCBI Taxonomy" id="1817851"/>
    <lineage>
        <taxon>Bacteria</taxon>
        <taxon>Candidatus Edwardsiibacteriota</taxon>
    </lineage>
</organism>
<evidence type="ECO:0000259" key="6">
    <source>
        <dbReference type="Pfam" id="PF00456"/>
    </source>
</evidence>
<dbReference type="SUPFAM" id="SSF52518">
    <property type="entry name" value="Thiamin diphosphate-binding fold (THDP-binding)"/>
    <property type="match status" value="1"/>
</dbReference>
<dbReference type="EMBL" id="MFFM01000049">
    <property type="protein sequence ID" value="OGF08075.1"/>
    <property type="molecule type" value="Genomic_DNA"/>
</dbReference>
<dbReference type="InterPro" id="IPR005474">
    <property type="entry name" value="Transketolase_N"/>
</dbReference>
<evidence type="ECO:0000256" key="1">
    <source>
        <dbReference type="ARBA" id="ARBA00001964"/>
    </source>
</evidence>
<dbReference type="PANTHER" id="PTHR47514:SF1">
    <property type="entry name" value="TRANSKETOLASE N-TERMINAL SECTION-RELATED"/>
    <property type="match status" value="1"/>
</dbReference>
<sequence>MTLPQLKIIARQIRRDIIEMTYQAGSGHPGGSLSAADIMAVLYFDVMKHDPQKPEWQKRDRFFLSKGHACPVLYAALAEAGYFSKKHLAAFRHLGSVLQGHPHRLKTPGVEMSSGSLGQGLSIAAGTALGLRMDGGKHRVFCLMGDGELQEGQIWEAAMAAGHFKLNNLIGIVDYNNLQIDGPVEKVMGLAPLADKWRAFRWNVIEVDGHDIQRIKKAFIKAGQSKTRPTVIIARTVKGKGVSFMENQAGWHGRAPNREEYMKAIAELNR</sequence>
<reference evidence="7 8" key="1">
    <citation type="journal article" date="2016" name="Nat. Commun.">
        <title>Thousands of microbial genomes shed light on interconnected biogeochemical processes in an aquifer system.</title>
        <authorList>
            <person name="Anantharaman K."/>
            <person name="Brown C.T."/>
            <person name="Hug L.A."/>
            <person name="Sharon I."/>
            <person name="Castelle C.J."/>
            <person name="Probst A.J."/>
            <person name="Thomas B.C."/>
            <person name="Singh A."/>
            <person name="Wilkins M.J."/>
            <person name="Karaoz U."/>
            <person name="Brodie E.L."/>
            <person name="Williams K.H."/>
            <person name="Hubbard S.S."/>
            <person name="Banfield J.F."/>
        </authorList>
    </citation>
    <scope>NUCLEOTIDE SEQUENCE [LARGE SCALE GENOMIC DNA]</scope>
</reference>
<evidence type="ECO:0000256" key="4">
    <source>
        <dbReference type="ARBA" id="ARBA00022723"/>
    </source>
</evidence>
<dbReference type="Pfam" id="PF00456">
    <property type="entry name" value="Transketolase_N"/>
    <property type="match status" value="1"/>
</dbReference>
<dbReference type="Proteomes" id="UP000177230">
    <property type="component" value="Unassembled WGS sequence"/>
</dbReference>
<evidence type="ECO:0000256" key="3">
    <source>
        <dbReference type="ARBA" id="ARBA00022679"/>
    </source>
</evidence>
<feature type="domain" description="Transketolase N-terminal" evidence="6">
    <location>
        <begin position="10"/>
        <end position="260"/>
    </location>
</feature>
<keyword evidence="3" id="KW-0808">Transferase</keyword>
<dbReference type="CDD" id="cd02012">
    <property type="entry name" value="TPP_TK"/>
    <property type="match status" value="1"/>
</dbReference>
<comment type="similarity">
    <text evidence="2">Belongs to the transketolase family.</text>
</comment>
<dbReference type="GO" id="GO:0046872">
    <property type="term" value="F:metal ion binding"/>
    <property type="evidence" value="ECO:0007669"/>
    <property type="project" value="UniProtKB-KW"/>
</dbReference>
<proteinExistence type="inferred from homology"/>
<comment type="cofactor">
    <cofactor evidence="1">
        <name>thiamine diphosphate</name>
        <dbReference type="ChEBI" id="CHEBI:58937"/>
    </cofactor>
</comment>
<dbReference type="GO" id="GO:0016740">
    <property type="term" value="F:transferase activity"/>
    <property type="evidence" value="ECO:0007669"/>
    <property type="project" value="UniProtKB-KW"/>
</dbReference>